<dbReference type="Proteomes" id="UP000075714">
    <property type="component" value="Unassembled WGS sequence"/>
</dbReference>
<sequence>MYQDPVASTSGRDGPASAPPACDRDNRCPSASSSCGPSSSSNRRLSLPSATALLLATACLLPGACLAGYDGSWHKARGTNYGAEDDGWNINEGSCGYGYLDRDKSTGWDIVALSDTNWDYSGSCGRCVEVRCDPAWIGDNYGGSYDRTGVCRDPEASVVVQVTDSCPCNYPANAYSNKRWCCGDMYHMDLSAWAFEKLAEKRWGVIGLVFRPVSCDYQPDKRAPSPPEGESRPNQRISRPWGWTDRRPWP</sequence>
<dbReference type="Gene3D" id="2.40.40.10">
    <property type="entry name" value="RlpA-like domain"/>
    <property type="match status" value="1"/>
</dbReference>
<dbReference type="PANTHER" id="PTHR31867">
    <property type="entry name" value="EXPANSIN-A15"/>
    <property type="match status" value="1"/>
</dbReference>
<feature type="region of interest" description="Disordered" evidence="1">
    <location>
        <begin position="1"/>
        <end position="43"/>
    </location>
</feature>
<feature type="compositionally biased region" description="Low complexity" evidence="1">
    <location>
        <begin position="28"/>
        <end position="43"/>
    </location>
</feature>
<name>A0A150G8I7_GONPE</name>
<dbReference type="InterPro" id="IPR036908">
    <property type="entry name" value="RlpA-like_sf"/>
</dbReference>
<dbReference type="CDD" id="cd22271">
    <property type="entry name" value="DPBB_EXP_N-like"/>
    <property type="match status" value="1"/>
</dbReference>
<gene>
    <name evidence="3" type="ORF">GPECTOR_46g245</name>
</gene>
<dbReference type="EMBL" id="LSYV01000047">
    <property type="protein sequence ID" value="KXZ46176.1"/>
    <property type="molecule type" value="Genomic_DNA"/>
</dbReference>
<reference evidence="4" key="1">
    <citation type="journal article" date="2016" name="Nat. Commun.">
        <title>The Gonium pectorale genome demonstrates co-option of cell cycle regulation during the evolution of multicellularity.</title>
        <authorList>
            <person name="Hanschen E.R."/>
            <person name="Marriage T.N."/>
            <person name="Ferris P.J."/>
            <person name="Hamaji T."/>
            <person name="Toyoda A."/>
            <person name="Fujiyama A."/>
            <person name="Neme R."/>
            <person name="Noguchi H."/>
            <person name="Minakuchi Y."/>
            <person name="Suzuki M."/>
            <person name="Kawai-Toyooka H."/>
            <person name="Smith D.R."/>
            <person name="Sparks H."/>
            <person name="Anderson J."/>
            <person name="Bakaric R."/>
            <person name="Luria V."/>
            <person name="Karger A."/>
            <person name="Kirschner M.W."/>
            <person name="Durand P.M."/>
            <person name="Michod R.E."/>
            <person name="Nozaki H."/>
            <person name="Olson B.J."/>
        </authorList>
    </citation>
    <scope>NUCLEOTIDE SEQUENCE [LARGE SCALE GENOMIC DNA]</scope>
    <source>
        <strain evidence="4">NIES-2863</strain>
    </source>
</reference>
<keyword evidence="4" id="KW-1185">Reference proteome</keyword>
<dbReference type="GO" id="GO:0009664">
    <property type="term" value="P:plant-type cell wall organization"/>
    <property type="evidence" value="ECO:0007669"/>
    <property type="project" value="InterPro"/>
</dbReference>
<feature type="compositionally biased region" description="Basic and acidic residues" evidence="1">
    <location>
        <begin position="218"/>
        <end position="233"/>
    </location>
</feature>
<dbReference type="Pfam" id="PF03330">
    <property type="entry name" value="DPBB_1"/>
    <property type="match status" value="1"/>
</dbReference>
<dbReference type="OrthoDB" id="5823761at2759"/>
<dbReference type="AlphaFoldDB" id="A0A150G8I7"/>
<evidence type="ECO:0000259" key="2">
    <source>
        <dbReference type="PROSITE" id="PS50842"/>
    </source>
</evidence>
<feature type="domain" description="Expansin-like EG45" evidence="2">
    <location>
        <begin position="92"/>
        <end position="220"/>
    </location>
</feature>
<dbReference type="InterPro" id="IPR002963">
    <property type="entry name" value="Expansin"/>
</dbReference>
<dbReference type="SUPFAM" id="SSF50685">
    <property type="entry name" value="Barwin-like endoglucanases"/>
    <property type="match status" value="1"/>
</dbReference>
<evidence type="ECO:0000313" key="4">
    <source>
        <dbReference type="Proteomes" id="UP000075714"/>
    </source>
</evidence>
<protein>
    <recommendedName>
        <fullName evidence="2">Expansin-like EG45 domain-containing protein</fullName>
    </recommendedName>
</protein>
<evidence type="ECO:0000313" key="3">
    <source>
        <dbReference type="EMBL" id="KXZ46176.1"/>
    </source>
</evidence>
<dbReference type="InterPro" id="IPR009009">
    <property type="entry name" value="RlpA-like_DPBB"/>
</dbReference>
<proteinExistence type="predicted"/>
<feature type="region of interest" description="Disordered" evidence="1">
    <location>
        <begin position="218"/>
        <end position="250"/>
    </location>
</feature>
<dbReference type="SMART" id="SM00837">
    <property type="entry name" value="DPBB_1"/>
    <property type="match status" value="1"/>
</dbReference>
<organism evidence="3 4">
    <name type="scientific">Gonium pectorale</name>
    <name type="common">Green alga</name>
    <dbReference type="NCBI Taxonomy" id="33097"/>
    <lineage>
        <taxon>Eukaryota</taxon>
        <taxon>Viridiplantae</taxon>
        <taxon>Chlorophyta</taxon>
        <taxon>core chlorophytes</taxon>
        <taxon>Chlorophyceae</taxon>
        <taxon>CS clade</taxon>
        <taxon>Chlamydomonadales</taxon>
        <taxon>Volvocaceae</taxon>
        <taxon>Gonium</taxon>
    </lineage>
</organism>
<dbReference type="InterPro" id="IPR007112">
    <property type="entry name" value="Expansin/allergen_DPBB_dom"/>
</dbReference>
<dbReference type="STRING" id="33097.A0A150G8I7"/>
<comment type="caution">
    <text evidence="3">The sequence shown here is derived from an EMBL/GenBank/DDBJ whole genome shotgun (WGS) entry which is preliminary data.</text>
</comment>
<accession>A0A150G8I7</accession>
<evidence type="ECO:0000256" key="1">
    <source>
        <dbReference type="SAM" id="MobiDB-lite"/>
    </source>
</evidence>
<dbReference type="PROSITE" id="PS50842">
    <property type="entry name" value="EXPANSIN_EG45"/>
    <property type="match status" value="1"/>
</dbReference>
<feature type="compositionally biased region" description="Polar residues" evidence="1">
    <location>
        <begin position="1"/>
        <end position="11"/>
    </location>
</feature>